<dbReference type="Proteomes" id="UP000192578">
    <property type="component" value="Unassembled WGS sequence"/>
</dbReference>
<comment type="caution">
    <text evidence="2">The sequence shown here is derived from an EMBL/GenBank/DDBJ whole genome shotgun (WGS) entry which is preliminary data.</text>
</comment>
<accession>A0A9X6RPN0</accession>
<dbReference type="AlphaFoldDB" id="A0A9X6RPN0"/>
<feature type="compositionally biased region" description="Low complexity" evidence="1">
    <location>
        <begin position="57"/>
        <end position="69"/>
    </location>
</feature>
<gene>
    <name evidence="2" type="ORF">BV898_19653</name>
</gene>
<proteinExistence type="predicted"/>
<evidence type="ECO:0000313" key="3">
    <source>
        <dbReference type="Proteomes" id="UP000192578"/>
    </source>
</evidence>
<name>A0A9X6RPN0_HYPEX</name>
<sequence>MSDVVMIVAPITCVRKLRIIRNPAYSASRKDTLTPDDTGICETVLGPKLEPNRNTMSAQSQSSEQVSSELHVQAQNSTTMAEKRSPWERALSTVILSRCWRMERFIGGVITTIKRRAIHV</sequence>
<keyword evidence="3" id="KW-1185">Reference proteome</keyword>
<evidence type="ECO:0000313" key="2">
    <source>
        <dbReference type="EMBL" id="OWA55267.1"/>
    </source>
</evidence>
<dbReference type="EMBL" id="MTYJ01000614">
    <property type="protein sequence ID" value="OWA55267.1"/>
    <property type="molecule type" value="Genomic_DNA"/>
</dbReference>
<organism evidence="2 3">
    <name type="scientific">Hypsibius exemplaris</name>
    <name type="common">Freshwater tardigrade</name>
    <dbReference type="NCBI Taxonomy" id="2072580"/>
    <lineage>
        <taxon>Eukaryota</taxon>
        <taxon>Metazoa</taxon>
        <taxon>Ecdysozoa</taxon>
        <taxon>Tardigrada</taxon>
        <taxon>Eutardigrada</taxon>
        <taxon>Parachela</taxon>
        <taxon>Hypsibioidea</taxon>
        <taxon>Hypsibiidae</taxon>
        <taxon>Hypsibius</taxon>
    </lineage>
</organism>
<reference evidence="3" key="1">
    <citation type="submission" date="2017-01" db="EMBL/GenBank/DDBJ databases">
        <title>Comparative genomics of anhydrobiosis in the tardigrade Hypsibius dujardini.</title>
        <authorList>
            <person name="Yoshida Y."/>
            <person name="Koutsovoulos G."/>
            <person name="Laetsch D."/>
            <person name="Stevens L."/>
            <person name="Kumar S."/>
            <person name="Horikawa D."/>
            <person name="Ishino K."/>
            <person name="Komine S."/>
            <person name="Tomita M."/>
            <person name="Blaxter M."/>
            <person name="Arakawa K."/>
        </authorList>
    </citation>
    <scope>NUCLEOTIDE SEQUENCE [LARGE SCALE GENOMIC DNA]</scope>
    <source>
        <strain evidence="3">Z151</strain>
    </source>
</reference>
<evidence type="ECO:0000256" key="1">
    <source>
        <dbReference type="SAM" id="MobiDB-lite"/>
    </source>
</evidence>
<feature type="region of interest" description="Disordered" evidence="1">
    <location>
        <begin position="45"/>
        <end position="84"/>
    </location>
</feature>
<protein>
    <submittedName>
        <fullName evidence="2">Uncharacterized protein</fullName>
    </submittedName>
</protein>